<dbReference type="RefSeq" id="WP_155554153.1">
    <property type="nucleotide sequence ID" value="NZ_BMJD01000001.1"/>
</dbReference>
<organism evidence="2 3">
    <name type="scientific">Lentibacillus populi</name>
    <dbReference type="NCBI Taxonomy" id="1827502"/>
    <lineage>
        <taxon>Bacteria</taxon>
        <taxon>Bacillati</taxon>
        <taxon>Bacillota</taxon>
        <taxon>Bacilli</taxon>
        <taxon>Bacillales</taxon>
        <taxon>Bacillaceae</taxon>
        <taxon>Lentibacillus</taxon>
    </lineage>
</organism>
<keyword evidence="1" id="KW-0812">Transmembrane</keyword>
<comment type="caution">
    <text evidence="2">The sequence shown here is derived from an EMBL/GenBank/DDBJ whole genome shotgun (WGS) entry which is preliminary data.</text>
</comment>
<feature type="transmembrane region" description="Helical" evidence="1">
    <location>
        <begin position="36"/>
        <end position="54"/>
    </location>
</feature>
<sequence length="87" mass="9807">MHISILCLTLINVIGFVLMGTDKQRAIKHKWRISEKTLWITAIIGGALGSYAGMKTFHHKTKHRTFQIGMPLILSLQAVLFIFLTVS</sequence>
<proteinExistence type="predicted"/>
<keyword evidence="3" id="KW-1185">Reference proteome</keyword>
<protein>
    <recommendedName>
        <fullName evidence="4">DUF1294 domain-containing protein</fullName>
    </recommendedName>
</protein>
<accession>A0A9W5X3J7</accession>
<gene>
    <name evidence="2" type="primary">ysdA</name>
    <name evidence="2" type="ORF">GCM10011409_01350</name>
</gene>
<reference evidence="2" key="1">
    <citation type="journal article" date="2014" name="Int. J. Syst. Evol. Microbiol.">
        <title>Complete genome sequence of Corynebacterium casei LMG S-19264T (=DSM 44701T), isolated from a smear-ripened cheese.</title>
        <authorList>
            <consortium name="US DOE Joint Genome Institute (JGI-PGF)"/>
            <person name="Walter F."/>
            <person name="Albersmeier A."/>
            <person name="Kalinowski J."/>
            <person name="Ruckert C."/>
        </authorList>
    </citation>
    <scope>NUCLEOTIDE SEQUENCE</scope>
    <source>
        <strain evidence="2">CGMCC 1.15454</strain>
    </source>
</reference>
<evidence type="ECO:0000256" key="1">
    <source>
        <dbReference type="SAM" id="Phobius"/>
    </source>
</evidence>
<reference evidence="2" key="2">
    <citation type="submission" date="2020-09" db="EMBL/GenBank/DDBJ databases">
        <authorList>
            <person name="Sun Q."/>
            <person name="Zhou Y."/>
        </authorList>
    </citation>
    <scope>NUCLEOTIDE SEQUENCE</scope>
    <source>
        <strain evidence="2">CGMCC 1.15454</strain>
    </source>
</reference>
<evidence type="ECO:0008006" key="4">
    <source>
        <dbReference type="Google" id="ProtNLM"/>
    </source>
</evidence>
<name>A0A9W5X3J7_9BACI</name>
<dbReference type="Proteomes" id="UP000621492">
    <property type="component" value="Unassembled WGS sequence"/>
</dbReference>
<dbReference type="Pfam" id="PF06961">
    <property type="entry name" value="DUF1294"/>
    <property type="match status" value="1"/>
</dbReference>
<dbReference type="InterPro" id="IPR010718">
    <property type="entry name" value="DUF1294"/>
</dbReference>
<evidence type="ECO:0000313" key="3">
    <source>
        <dbReference type="Proteomes" id="UP000621492"/>
    </source>
</evidence>
<keyword evidence="1" id="KW-1133">Transmembrane helix</keyword>
<dbReference type="AlphaFoldDB" id="A0A9W5X3J7"/>
<dbReference type="EMBL" id="BMJD01000001">
    <property type="protein sequence ID" value="GGB27781.1"/>
    <property type="molecule type" value="Genomic_DNA"/>
</dbReference>
<evidence type="ECO:0000313" key="2">
    <source>
        <dbReference type="EMBL" id="GGB27781.1"/>
    </source>
</evidence>
<keyword evidence="1" id="KW-0472">Membrane</keyword>
<feature type="transmembrane region" description="Helical" evidence="1">
    <location>
        <begin position="66"/>
        <end position="86"/>
    </location>
</feature>